<proteinExistence type="predicted"/>
<dbReference type="AlphaFoldDB" id="A0A2N9VTF8"/>
<evidence type="ECO:0000256" key="4">
    <source>
        <dbReference type="ARBA" id="ARBA00023014"/>
    </source>
</evidence>
<dbReference type="InterPro" id="IPR001041">
    <property type="entry name" value="2Fe-2S_ferredoxin-type"/>
</dbReference>
<dbReference type="GO" id="GO:0046872">
    <property type="term" value="F:metal ion binding"/>
    <property type="evidence" value="ECO:0007669"/>
    <property type="project" value="UniProtKB-KW"/>
</dbReference>
<evidence type="ECO:0000313" key="7">
    <source>
        <dbReference type="Proteomes" id="UP000232163"/>
    </source>
</evidence>
<sequence>MSSESLYIHVTDQHGTRHTLEALEGFRVMEVIRDWGLDIKAECGGACACGTCHVYVDQDWTEKLYEPQDEEIDQLDVTFHVEDNSRLSCQLIMTEELNGLEITLAPDTQKESVAA</sequence>
<dbReference type="SUPFAM" id="SSF54292">
    <property type="entry name" value="2Fe-2S ferredoxin-like"/>
    <property type="match status" value="1"/>
</dbReference>
<gene>
    <name evidence="6" type="ORF">B5P45_20185</name>
</gene>
<evidence type="ECO:0000259" key="5">
    <source>
        <dbReference type="PROSITE" id="PS51085"/>
    </source>
</evidence>
<dbReference type="EMBL" id="MZMT01000049">
    <property type="protein sequence ID" value="PIO42776.1"/>
    <property type="molecule type" value="Genomic_DNA"/>
</dbReference>
<dbReference type="CDD" id="cd00207">
    <property type="entry name" value="fer2"/>
    <property type="match status" value="1"/>
</dbReference>
<keyword evidence="4" id="KW-0411">Iron-sulfur</keyword>
<dbReference type="GO" id="GO:0051537">
    <property type="term" value="F:2 iron, 2 sulfur cluster binding"/>
    <property type="evidence" value="ECO:0007669"/>
    <property type="project" value="UniProtKB-KW"/>
</dbReference>
<evidence type="ECO:0000256" key="3">
    <source>
        <dbReference type="ARBA" id="ARBA00023004"/>
    </source>
</evidence>
<dbReference type="PRINTS" id="PR00355">
    <property type="entry name" value="ADRENODOXIN"/>
</dbReference>
<dbReference type="OrthoDB" id="9799640at2"/>
<dbReference type="KEGG" id="pht:BLM14_17900"/>
<dbReference type="Proteomes" id="UP000232163">
    <property type="component" value="Unassembled WGS sequence"/>
</dbReference>
<reference evidence="6 7" key="1">
    <citation type="journal article" date="2017" name="Int J Environ Stud">
        <title>Does the Miocene-Pliocene relict legume Oxytropis triphylla form nitrogen-fixing nodules with a combination of bacterial strains?</title>
        <authorList>
            <person name="Safronova V."/>
            <person name="Belimov A."/>
            <person name="Sazanova A."/>
            <person name="Kuznetsova I."/>
            <person name="Popova J."/>
            <person name="Andronov E."/>
            <person name="Verkhozina A."/>
            <person name="Tikhonovich I."/>
        </authorList>
    </citation>
    <scope>NUCLEOTIDE SEQUENCE [LARGE SCALE GENOMIC DNA]</scope>
    <source>
        <strain evidence="6 7">Tri-38</strain>
    </source>
</reference>
<evidence type="ECO:0000313" key="6">
    <source>
        <dbReference type="EMBL" id="PIO42776.1"/>
    </source>
</evidence>
<dbReference type="GO" id="GO:0140647">
    <property type="term" value="P:P450-containing electron transport chain"/>
    <property type="evidence" value="ECO:0007669"/>
    <property type="project" value="InterPro"/>
</dbReference>
<dbReference type="Pfam" id="PF00111">
    <property type="entry name" value="Fer2"/>
    <property type="match status" value="1"/>
</dbReference>
<dbReference type="PROSITE" id="PS51085">
    <property type="entry name" value="2FE2S_FER_2"/>
    <property type="match status" value="1"/>
</dbReference>
<dbReference type="InterPro" id="IPR036010">
    <property type="entry name" value="2Fe-2S_ferredoxin-like_sf"/>
</dbReference>
<dbReference type="InterPro" id="IPR012675">
    <property type="entry name" value="Beta-grasp_dom_sf"/>
</dbReference>
<accession>A0A2N9VTF8</accession>
<keyword evidence="3" id="KW-0408">Iron</keyword>
<dbReference type="GO" id="GO:0009055">
    <property type="term" value="F:electron transfer activity"/>
    <property type="evidence" value="ECO:0007669"/>
    <property type="project" value="TreeGrafter"/>
</dbReference>
<comment type="caution">
    <text evidence="6">The sequence shown here is derived from an EMBL/GenBank/DDBJ whole genome shotgun (WGS) entry which is preliminary data.</text>
</comment>
<keyword evidence="2" id="KW-0479">Metal-binding</keyword>
<dbReference type="RefSeq" id="WP_100000679.1">
    <property type="nucleotide sequence ID" value="NZ_CP017940.1"/>
</dbReference>
<protein>
    <submittedName>
        <fullName evidence="6">Ferredoxin</fullName>
    </submittedName>
</protein>
<evidence type="ECO:0000256" key="1">
    <source>
        <dbReference type="ARBA" id="ARBA00022714"/>
    </source>
</evidence>
<name>A0A2N9VTF8_9HYPH</name>
<evidence type="ECO:0000256" key="2">
    <source>
        <dbReference type="ARBA" id="ARBA00022723"/>
    </source>
</evidence>
<dbReference type="Gene3D" id="3.10.20.30">
    <property type="match status" value="1"/>
</dbReference>
<dbReference type="InterPro" id="IPR001055">
    <property type="entry name" value="Adrenodoxin-like"/>
</dbReference>
<feature type="domain" description="2Fe-2S ferredoxin-type" evidence="5">
    <location>
        <begin position="4"/>
        <end position="108"/>
    </location>
</feature>
<dbReference type="PANTHER" id="PTHR23426">
    <property type="entry name" value="FERREDOXIN/ADRENODOXIN"/>
    <property type="match status" value="1"/>
</dbReference>
<keyword evidence="1" id="KW-0001">2Fe-2S</keyword>
<keyword evidence="7" id="KW-1185">Reference proteome</keyword>
<dbReference type="PANTHER" id="PTHR23426:SF63">
    <property type="entry name" value="TRANSFER PROTEIN, PUTATIVE-RELATED"/>
    <property type="match status" value="1"/>
</dbReference>
<organism evidence="6 7">
    <name type="scientific">Phyllobacterium zundukense</name>
    <dbReference type="NCBI Taxonomy" id="1867719"/>
    <lineage>
        <taxon>Bacteria</taxon>
        <taxon>Pseudomonadati</taxon>
        <taxon>Pseudomonadota</taxon>
        <taxon>Alphaproteobacteria</taxon>
        <taxon>Hyphomicrobiales</taxon>
        <taxon>Phyllobacteriaceae</taxon>
        <taxon>Phyllobacterium</taxon>
    </lineage>
</organism>